<accession>A0ABN7WGB1</accession>
<comment type="caution">
    <text evidence="1">The sequence shown here is derived from an EMBL/GenBank/DDBJ whole genome shotgun (WGS) entry which is preliminary data.</text>
</comment>
<keyword evidence="2" id="KW-1185">Reference proteome</keyword>
<protein>
    <submittedName>
        <fullName evidence="1">24713_t:CDS:1</fullName>
    </submittedName>
</protein>
<reference evidence="1 2" key="1">
    <citation type="submission" date="2021-06" db="EMBL/GenBank/DDBJ databases">
        <authorList>
            <person name="Kallberg Y."/>
            <person name="Tangrot J."/>
            <person name="Rosling A."/>
        </authorList>
    </citation>
    <scope>NUCLEOTIDE SEQUENCE [LARGE SCALE GENOMIC DNA]</scope>
    <source>
        <strain evidence="1 2">120-4 pot B 10/14</strain>
    </source>
</reference>
<evidence type="ECO:0000313" key="2">
    <source>
        <dbReference type="Proteomes" id="UP000789901"/>
    </source>
</evidence>
<organism evidence="1 2">
    <name type="scientific">Gigaspora margarita</name>
    <dbReference type="NCBI Taxonomy" id="4874"/>
    <lineage>
        <taxon>Eukaryota</taxon>
        <taxon>Fungi</taxon>
        <taxon>Fungi incertae sedis</taxon>
        <taxon>Mucoromycota</taxon>
        <taxon>Glomeromycotina</taxon>
        <taxon>Glomeromycetes</taxon>
        <taxon>Diversisporales</taxon>
        <taxon>Gigasporaceae</taxon>
        <taxon>Gigaspora</taxon>
    </lineage>
</organism>
<evidence type="ECO:0000313" key="1">
    <source>
        <dbReference type="EMBL" id="CAG8830752.1"/>
    </source>
</evidence>
<gene>
    <name evidence="1" type="ORF">GMARGA_LOCUS30432</name>
</gene>
<dbReference type="EMBL" id="CAJVQB010042890">
    <property type="protein sequence ID" value="CAG8830752.1"/>
    <property type="molecule type" value="Genomic_DNA"/>
</dbReference>
<proteinExistence type="predicted"/>
<name>A0ABN7WGB1_GIGMA</name>
<feature type="non-terminal residue" evidence="1">
    <location>
        <position position="1"/>
    </location>
</feature>
<dbReference type="Proteomes" id="UP000789901">
    <property type="component" value="Unassembled WGS sequence"/>
</dbReference>
<sequence>VNEGTKCIIPERIMSIESESNQFSDLFDAITLKQYNDREVKVFIKREKSEDMPDSIQNELSVETDAFNILMRNSREPLLPQRCTEHNNHDRLHNEIIELFQAQEVGWTNGLHETIGKTFINRLTTHPSNSLKIFISQPWASSNSWSKVMPAIFSLIKILKKYSDYLIATTTSMNELHYSNESARSPENNSTMYQVSACEPYQLKDEYTQLDDLLFEKTFYEHVDV</sequence>